<dbReference type="GO" id="GO:0008080">
    <property type="term" value="F:N-acetyltransferase activity"/>
    <property type="evidence" value="ECO:0000318"/>
    <property type="project" value="GO_Central"/>
</dbReference>
<dbReference type="HOGENOM" id="CLU_1327664_0_0_1"/>
<dbReference type="EMBL" id="AMQM01005863">
    <property type="status" value="NOT_ANNOTATED_CDS"/>
    <property type="molecule type" value="Genomic_DNA"/>
</dbReference>
<dbReference type="AlphaFoldDB" id="T1FAY4"/>
<keyword evidence="2" id="KW-0012">Acyltransferase</keyword>
<dbReference type="SUPFAM" id="SSF55729">
    <property type="entry name" value="Acyl-CoA N-acyltransferases (Nat)"/>
    <property type="match status" value="1"/>
</dbReference>
<gene>
    <name evidence="4" type="primary">20205983</name>
    <name evidence="3" type="ORF">HELRODRAFT_176841</name>
</gene>
<dbReference type="OrthoDB" id="7305308at2759"/>
<proteinExistence type="predicted"/>
<accession>T1FAY4</accession>
<evidence type="ECO:0000256" key="2">
    <source>
        <dbReference type="ARBA" id="ARBA00023315"/>
    </source>
</evidence>
<evidence type="ECO:0000313" key="3">
    <source>
        <dbReference type="EMBL" id="ESN98382.1"/>
    </source>
</evidence>
<dbReference type="InterPro" id="IPR051016">
    <property type="entry name" value="Diverse_Substrate_AcTransf"/>
</dbReference>
<dbReference type="PANTHER" id="PTHR10545">
    <property type="entry name" value="DIAMINE N-ACETYLTRANSFERASE"/>
    <property type="match status" value="1"/>
</dbReference>
<dbReference type="KEGG" id="hro:HELRODRAFT_176841"/>
<evidence type="ECO:0000313" key="5">
    <source>
        <dbReference type="Proteomes" id="UP000015101"/>
    </source>
</evidence>
<organism evidence="4 5">
    <name type="scientific">Helobdella robusta</name>
    <name type="common">Californian leech</name>
    <dbReference type="NCBI Taxonomy" id="6412"/>
    <lineage>
        <taxon>Eukaryota</taxon>
        <taxon>Metazoa</taxon>
        <taxon>Spiralia</taxon>
        <taxon>Lophotrochozoa</taxon>
        <taxon>Annelida</taxon>
        <taxon>Clitellata</taxon>
        <taxon>Hirudinea</taxon>
        <taxon>Rhynchobdellida</taxon>
        <taxon>Glossiphoniidae</taxon>
        <taxon>Helobdella</taxon>
    </lineage>
</organism>
<dbReference type="InParanoid" id="T1FAY4"/>
<dbReference type="RefSeq" id="XP_009023350.1">
    <property type="nucleotide sequence ID" value="XM_009025102.1"/>
</dbReference>
<evidence type="ECO:0000256" key="1">
    <source>
        <dbReference type="ARBA" id="ARBA00022679"/>
    </source>
</evidence>
<reference evidence="5" key="1">
    <citation type="submission" date="2012-12" db="EMBL/GenBank/DDBJ databases">
        <authorList>
            <person name="Hellsten U."/>
            <person name="Grimwood J."/>
            <person name="Chapman J.A."/>
            <person name="Shapiro H."/>
            <person name="Aerts A."/>
            <person name="Otillar R.P."/>
            <person name="Terry A.Y."/>
            <person name="Boore J.L."/>
            <person name="Simakov O."/>
            <person name="Marletaz F."/>
            <person name="Cho S.-J."/>
            <person name="Edsinger-Gonzales E."/>
            <person name="Havlak P."/>
            <person name="Kuo D.-H."/>
            <person name="Larsson T."/>
            <person name="Lv J."/>
            <person name="Arendt D."/>
            <person name="Savage R."/>
            <person name="Osoegawa K."/>
            <person name="de Jong P."/>
            <person name="Lindberg D.R."/>
            <person name="Seaver E.C."/>
            <person name="Weisblat D.A."/>
            <person name="Putnam N.H."/>
            <person name="Grigoriev I.V."/>
            <person name="Rokhsar D.S."/>
        </authorList>
    </citation>
    <scope>NUCLEOTIDE SEQUENCE</scope>
</reference>
<evidence type="ECO:0000313" key="4">
    <source>
        <dbReference type="EnsemblMetazoa" id="HelroP176841"/>
    </source>
</evidence>
<evidence type="ECO:0008006" key="6">
    <source>
        <dbReference type="Google" id="ProtNLM"/>
    </source>
</evidence>
<reference evidence="3 5" key="2">
    <citation type="journal article" date="2013" name="Nature">
        <title>Insights into bilaterian evolution from three spiralian genomes.</title>
        <authorList>
            <person name="Simakov O."/>
            <person name="Marletaz F."/>
            <person name="Cho S.J."/>
            <person name="Edsinger-Gonzales E."/>
            <person name="Havlak P."/>
            <person name="Hellsten U."/>
            <person name="Kuo D.H."/>
            <person name="Larsson T."/>
            <person name="Lv J."/>
            <person name="Arendt D."/>
            <person name="Savage R."/>
            <person name="Osoegawa K."/>
            <person name="de Jong P."/>
            <person name="Grimwood J."/>
            <person name="Chapman J.A."/>
            <person name="Shapiro H."/>
            <person name="Aerts A."/>
            <person name="Otillar R.P."/>
            <person name="Terry A.Y."/>
            <person name="Boore J.L."/>
            <person name="Grigoriev I.V."/>
            <person name="Lindberg D.R."/>
            <person name="Seaver E.C."/>
            <person name="Weisblat D.A."/>
            <person name="Putnam N.H."/>
            <person name="Rokhsar D.S."/>
        </authorList>
    </citation>
    <scope>NUCLEOTIDE SEQUENCE</scope>
</reference>
<reference evidence="4" key="3">
    <citation type="submission" date="2015-06" db="UniProtKB">
        <authorList>
            <consortium name="EnsemblMetazoa"/>
        </authorList>
    </citation>
    <scope>IDENTIFICATION</scope>
</reference>
<keyword evidence="5" id="KW-1185">Reference proteome</keyword>
<dbReference type="InterPro" id="IPR016181">
    <property type="entry name" value="Acyl_CoA_acyltransferase"/>
</dbReference>
<protein>
    <recommendedName>
        <fullName evidence="6">N-acetyltransferase domain-containing protein</fullName>
    </recommendedName>
</protein>
<dbReference type="Proteomes" id="UP000015101">
    <property type="component" value="Unassembled WGS sequence"/>
</dbReference>
<dbReference type="GeneID" id="20205983"/>
<dbReference type="Gene3D" id="3.40.630.30">
    <property type="match status" value="1"/>
</dbReference>
<sequence>MVMKREGDEGGRRDGEMIGEKEDVNVRMFREEDCVEIRKMIKEAADYHDIDKISITVDKLKREGFGPKPKYSCLLAEDVHEDSTGKKPLLGLIIYCDTFSCLFGRIMHLDLWFVRDGHRGRKIAESEGVSKVDLICMAENKASRLLYSRRVRNFNHYANLLVIIRACVLTIEPITFNPCIYNSSTATTTFRSKKCERGRALDVVGVQ</sequence>
<dbReference type="EnsemblMetazoa" id="HelroT176841">
    <property type="protein sequence ID" value="HelroP176841"/>
    <property type="gene ID" value="HelroG176841"/>
</dbReference>
<dbReference type="EMBL" id="KB097144">
    <property type="protein sequence ID" value="ESN98382.1"/>
    <property type="molecule type" value="Genomic_DNA"/>
</dbReference>
<dbReference type="CTD" id="20205983"/>
<name>T1FAY4_HELRO</name>
<dbReference type="STRING" id="6412.T1FAY4"/>
<dbReference type="PANTHER" id="PTHR10545:SF29">
    <property type="entry name" value="GH14572P-RELATED"/>
    <property type="match status" value="1"/>
</dbReference>
<keyword evidence="1" id="KW-0808">Transferase</keyword>